<dbReference type="Pfam" id="PF22633">
    <property type="entry name" value="F5_F8_type_C_2"/>
    <property type="match status" value="1"/>
</dbReference>
<dbReference type="OrthoDB" id="412155at2759"/>
<evidence type="ECO:0000313" key="3">
    <source>
        <dbReference type="Proteomes" id="UP001163046"/>
    </source>
</evidence>
<gene>
    <name evidence="2" type="ORF">OS493_034174</name>
</gene>
<dbReference type="Gene3D" id="2.60.120.200">
    <property type="match status" value="1"/>
</dbReference>
<evidence type="ECO:0000313" key="2">
    <source>
        <dbReference type="EMBL" id="KAJ7389039.1"/>
    </source>
</evidence>
<organism evidence="2 3">
    <name type="scientific">Desmophyllum pertusum</name>
    <dbReference type="NCBI Taxonomy" id="174260"/>
    <lineage>
        <taxon>Eukaryota</taxon>
        <taxon>Metazoa</taxon>
        <taxon>Cnidaria</taxon>
        <taxon>Anthozoa</taxon>
        <taxon>Hexacorallia</taxon>
        <taxon>Scleractinia</taxon>
        <taxon>Caryophylliina</taxon>
        <taxon>Caryophylliidae</taxon>
        <taxon>Desmophyllum</taxon>
    </lineage>
</organism>
<dbReference type="SMART" id="SM00137">
    <property type="entry name" value="MAM"/>
    <property type="match status" value="1"/>
</dbReference>
<protein>
    <recommendedName>
        <fullName evidence="1">MAM domain-containing protein</fullName>
    </recommendedName>
</protein>
<dbReference type="InterPro" id="IPR013320">
    <property type="entry name" value="ConA-like_dom_sf"/>
</dbReference>
<proteinExistence type="predicted"/>
<dbReference type="InterPro" id="IPR008979">
    <property type="entry name" value="Galactose-bd-like_sf"/>
</dbReference>
<dbReference type="InterPro" id="IPR051560">
    <property type="entry name" value="MAM_domain-containing"/>
</dbReference>
<accession>A0A9X0D8Q6</accession>
<dbReference type="Pfam" id="PF00629">
    <property type="entry name" value="MAM"/>
    <property type="match status" value="1"/>
</dbReference>
<dbReference type="PANTHER" id="PTHR23282:SF101">
    <property type="entry name" value="MAM DOMAIN-CONTAINING PROTEIN"/>
    <property type="match status" value="1"/>
</dbReference>
<sequence>MMDWCLRQSYNDDFDWSFGSSCTETEQTGPCNEQDLKKEVQCSFSNAAFKEKTQQHPNISNSSLLAVDGDINTRSELGPASSPWWKVDLGREGMVTGVRLALNVTNHGIDRGLVNITVTNKTGDSLVCASIDEDDVSGDPVHLVTSCDEPLLGRYVQVEMHVAEDCSKANCEFTVFLYEVEVMLEQSAGFYYIEASLPRVKGERARLETQYILPRFNCLAFSYHMRGGHMGKLSVYLKSYKNSELILLWRLVREQSTEWQRGEIPIQSNNTFKIIFEGIVGVGEEGDVAIDAVMFTRNNNCSFIPDVAHPIIFEGDHSWGSYPEGLRLSTKSFLFRFEKEIGQASEELVVGIGQVLKVIQWRTDRGPVFGGEELALSSDMRQANTSDFIWYTYGSTQAYEKSLLRENNVYVHAVEVLVTGGEFA</sequence>
<dbReference type="PANTHER" id="PTHR23282">
    <property type="entry name" value="APICAL ENDOSOMAL GLYCOPROTEIN PRECURSOR"/>
    <property type="match status" value="1"/>
</dbReference>
<dbReference type="SUPFAM" id="SSF49899">
    <property type="entry name" value="Concanavalin A-like lectins/glucanases"/>
    <property type="match status" value="1"/>
</dbReference>
<dbReference type="Gene3D" id="2.60.120.260">
    <property type="entry name" value="Galactose-binding domain-like"/>
    <property type="match status" value="1"/>
</dbReference>
<dbReference type="CDD" id="cd06263">
    <property type="entry name" value="MAM"/>
    <property type="match status" value="1"/>
</dbReference>
<dbReference type="Proteomes" id="UP001163046">
    <property type="component" value="Unassembled WGS sequence"/>
</dbReference>
<name>A0A9X0D8Q6_9CNID</name>
<dbReference type="PROSITE" id="PS50060">
    <property type="entry name" value="MAM_2"/>
    <property type="match status" value="1"/>
</dbReference>
<reference evidence="2" key="1">
    <citation type="submission" date="2023-01" db="EMBL/GenBank/DDBJ databases">
        <title>Genome assembly of the deep-sea coral Lophelia pertusa.</title>
        <authorList>
            <person name="Herrera S."/>
            <person name="Cordes E."/>
        </authorList>
    </citation>
    <scope>NUCLEOTIDE SEQUENCE</scope>
    <source>
        <strain evidence="2">USNM1676648</strain>
        <tissue evidence="2">Polyp</tissue>
    </source>
</reference>
<dbReference type="SUPFAM" id="SSF49785">
    <property type="entry name" value="Galactose-binding domain-like"/>
    <property type="match status" value="1"/>
</dbReference>
<dbReference type="GO" id="GO:0016020">
    <property type="term" value="C:membrane"/>
    <property type="evidence" value="ECO:0007669"/>
    <property type="project" value="InterPro"/>
</dbReference>
<feature type="domain" description="MAM" evidence="1">
    <location>
        <begin position="186"/>
        <end position="303"/>
    </location>
</feature>
<dbReference type="InterPro" id="IPR000998">
    <property type="entry name" value="MAM_dom"/>
</dbReference>
<dbReference type="EMBL" id="MU825443">
    <property type="protein sequence ID" value="KAJ7389039.1"/>
    <property type="molecule type" value="Genomic_DNA"/>
</dbReference>
<comment type="caution">
    <text evidence="2">The sequence shown here is derived from an EMBL/GenBank/DDBJ whole genome shotgun (WGS) entry which is preliminary data.</text>
</comment>
<dbReference type="AlphaFoldDB" id="A0A9X0D8Q6"/>
<keyword evidence="3" id="KW-1185">Reference proteome</keyword>
<evidence type="ECO:0000259" key="1">
    <source>
        <dbReference type="PROSITE" id="PS50060"/>
    </source>
</evidence>